<keyword evidence="2" id="KW-1185">Reference proteome</keyword>
<organism evidence="1 2">
    <name type="scientific">Paeniglutamicibacter antarcticus</name>
    <dbReference type="NCBI Taxonomy" id="494023"/>
    <lineage>
        <taxon>Bacteria</taxon>
        <taxon>Bacillati</taxon>
        <taxon>Actinomycetota</taxon>
        <taxon>Actinomycetes</taxon>
        <taxon>Micrococcales</taxon>
        <taxon>Micrococcaceae</taxon>
        <taxon>Paeniglutamicibacter</taxon>
    </lineage>
</organism>
<name>A0ABP9TSA9_9MICC</name>
<dbReference type="EMBL" id="BAABLK010000082">
    <property type="protein sequence ID" value="GAA5228577.1"/>
    <property type="molecule type" value="Genomic_DNA"/>
</dbReference>
<reference evidence="2" key="1">
    <citation type="journal article" date="2019" name="Int. J. Syst. Evol. Microbiol.">
        <title>The Global Catalogue of Microorganisms (GCM) 10K type strain sequencing project: providing services to taxonomists for standard genome sequencing and annotation.</title>
        <authorList>
            <consortium name="The Broad Institute Genomics Platform"/>
            <consortium name="The Broad Institute Genome Sequencing Center for Infectious Disease"/>
            <person name="Wu L."/>
            <person name="Ma J."/>
        </authorList>
    </citation>
    <scope>NUCLEOTIDE SEQUENCE [LARGE SCALE GENOMIC DNA]</scope>
    <source>
        <strain evidence="2">JCM 18952</strain>
    </source>
</reference>
<evidence type="ECO:0000313" key="1">
    <source>
        <dbReference type="EMBL" id="GAA5228577.1"/>
    </source>
</evidence>
<evidence type="ECO:0000313" key="2">
    <source>
        <dbReference type="Proteomes" id="UP001501257"/>
    </source>
</evidence>
<sequence length="73" mass="8040">MGVGSGNGYSRARRTAMKRRFPYVRDIIRALGDPGGFFSEAASPEPWLARGDVDVVFLVSEAICFGRQSLMNE</sequence>
<accession>A0ABP9TSA9</accession>
<proteinExistence type="predicted"/>
<dbReference type="Proteomes" id="UP001501257">
    <property type="component" value="Unassembled WGS sequence"/>
</dbReference>
<protein>
    <submittedName>
        <fullName evidence="1">Uncharacterized protein</fullName>
    </submittedName>
</protein>
<gene>
    <name evidence="1" type="ORF">GCM10025778_31150</name>
</gene>
<comment type="caution">
    <text evidence="1">The sequence shown here is derived from an EMBL/GenBank/DDBJ whole genome shotgun (WGS) entry which is preliminary data.</text>
</comment>